<dbReference type="Proteomes" id="UP001054889">
    <property type="component" value="Unassembled WGS sequence"/>
</dbReference>
<keyword evidence="2" id="KW-1185">Reference proteome</keyword>
<dbReference type="AlphaFoldDB" id="A0AAV5F047"/>
<name>A0AAV5F047_ELECO</name>
<gene>
    <name evidence="1" type="primary">gb16387</name>
    <name evidence="1" type="ORF">PR202_gb16387</name>
</gene>
<organism evidence="1 2">
    <name type="scientific">Eleusine coracana subsp. coracana</name>
    <dbReference type="NCBI Taxonomy" id="191504"/>
    <lineage>
        <taxon>Eukaryota</taxon>
        <taxon>Viridiplantae</taxon>
        <taxon>Streptophyta</taxon>
        <taxon>Embryophyta</taxon>
        <taxon>Tracheophyta</taxon>
        <taxon>Spermatophyta</taxon>
        <taxon>Magnoliopsida</taxon>
        <taxon>Liliopsida</taxon>
        <taxon>Poales</taxon>
        <taxon>Poaceae</taxon>
        <taxon>PACMAD clade</taxon>
        <taxon>Chloridoideae</taxon>
        <taxon>Cynodonteae</taxon>
        <taxon>Eleusininae</taxon>
        <taxon>Eleusine</taxon>
    </lineage>
</organism>
<proteinExistence type="predicted"/>
<evidence type="ECO:0000313" key="1">
    <source>
        <dbReference type="EMBL" id="GJN28280.1"/>
    </source>
</evidence>
<dbReference type="EMBL" id="BQKI01000080">
    <property type="protein sequence ID" value="GJN28280.1"/>
    <property type="molecule type" value="Genomic_DNA"/>
</dbReference>
<sequence length="98" mass="11005">MPAAILHRPPQVQGCLPPMASRHEASRVLFAVCHTVDPLERVHLQLPRPLRLRRAASLPVTLRRWLAGALQLDWHDEPPGQSVHWCHHTCATSTSTIC</sequence>
<accession>A0AAV5F047</accession>
<reference evidence="1" key="1">
    <citation type="journal article" date="2018" name="DNA Res.">
        <title>Multiple hybrid de novo genome assembly of finger millet, an orphan allotetraploid crop.</title>
        <authorList>
            <person name="Hatakeyama M."/>
            <person name="Aluri S."/>
            <person name="Balachadran M.T."/>
            <person name="Sivarajan S.R."/>
            <person name="Patrignani A."/>
            <person name="Gruter S."/>
            <person name="Poveda L."/>
            <person name="Shimizu-Inatsugi R."/>
            <person name="Baeten J."/>
            <person name="Francoijs K.J."/>
            <person name="Nataraja K.N."/>
            <person name="Reddy Y.A.N."/>
            <person name="Phadnis S."/>
            <person name="Ravikumar R.L."/>
            <person name="Schlapbach R."/>
            <person name="Sreeman S.M."/>
            <person name="Shimizu K.K."/>
        </authorList>
    </citation>
    <scope>NUCLEOTIDE SEQUENCE</scope>
</reference>
<evidence type="ECO:0000313" key="2">
    <source>
        <dbReference type="Proteomes" id="UP001054889"/>
    </source>
</evidence>
<comment type="caution">
    <text evidence="1">The sequence shown here is derived from an EMBL/GenBank/DDBJ whole genome shotgun (WGS) entry which is preliminary data.</text>
</comment>
<reference evidence="1" key="2">
    <citation type="submission" date="2021-12" db="EMBL/GenBank/DDBJ databases">
        <title>Resequencing data analysis of finger millet.</title>
        <authorList>
            <person name="Hatakeyama M."/>
            <person name="Aluri S."/>
            <person name="Balachadran M.T."/>
            <person name="Sivarajan S.R."/>
            <person name="Poveda L."/>
            <person name="Shimizu-Inatsugi R."/>
            <person name="Schlapbach R."/>
            <person name="Sreeman S.M."/>
            <person name="Shimizu K.K."/>
        </authorList>
    </citation>
    <scope>NUCLEOTIDE SEQUENCE</scope>
</reference>
<protein>
    <submittedName>
        <fullName evidence="1">Uncharacterized protein</fullName>
    </submittedName>
</protein>